<feature type="region of interest" description="Disordered" evidence="1">
    <location>
        <begin position="434"/>
        <end position="532"/>
    </location>
</feature>
<dbReference type="Gene3D" id="3.30.70.1230">
    <property type="entry name" value="Nucleotide cyclase"/>
    <property type="match status" value="1"/>
</dbReference>
<feature type="region of interest" description="Disordered" evidence="1">
    <location>
        <begin position="1107"/>
        <end position="1132"/>
    </location>
</feature>
<evidence type="ECO:0000256" key="1">
    <source>
        <dbReference type="SAM" id="MobiDB-lite"/>
    </source>
</evidence>
<accession>A0ABQ7GMJ3</accession>
<feature type="compositionally biased region" description="Polar residues" evidence="1">
    <location>
        <begin position="43"/>
        <end position="60"/>
    </location>
</feature>
<evidence type="ECO:0000313" key="2">
    <source>
        <dbReference type="EMBL" id="KAF5835825.1"/>
    </source>
</evidence>
<reference evidence="2" key="1">
    <citation type="submission" date="2017-08" db="EMBL/GenBank/DDBJ databases">
        <authorList>
            <person name="Polle J.E."/>
            <person name="Barry K."/>
            <person name="Cushman J."/>
            <person name="Schmutz J."/>
            <person name="Tran D."/>
            <person name="Hathwaick L.T."/>
            <person name="Yim W.C."/>
            <person name="Jenkins J."/>
            <person name="Mckie-Krisberg Z.M."/>
            <person name="Prochnik S."/>
            <person name="Lindquist E."/>
            <person name="Dockter R.B."/>
            <person name="Adam C."/>
            <person name="Molina H."/>
            <person name="Bunkerborg J."/>
            <person name="Jin E."/>
            <person name="Buchheim M."/>
            <person name="Magnuson J."/>
        </authorList>
    </citation>
    <scope>NUCLEOTIDE SEQUENCE</scope>
    <source>
        <strain evidence="2">CCAP 19/18</strain>
    </source>
</reference>
<evidence type="ECO:0000313" key="3">
    <source>
        <dbReference type="Proteomes" id="UP000815325"/>
    </source>
</evidence>
<feature type="region of interest" description="Disordered" evidence="1">
    <location>
        <begin position="984"/>
        <end position="1029"/>
    </location>
</feature>
<feature type="region of interest" description="Disordered" evidence="1">
    <location>
        <begin position="31"/>
        <end position="139"/>
    </location>
</feature>
<dbReference type="EMBL" id="MU069687">
    <property type="protein sequence ID" value="KAF5835825.1"/>
    <property type="molecule type" value="Genomic_DNA"/>
</dbReference>
<evidence type="ECO:0008006" key="4">
    <source>
        <dbReference type="Google" id="ProtNLM"/>
    </source>
</evidence>
<feature type="compositionally biased region" description="Polar residues" evidence="1">
    <location>
        <begin position="698"/>
        <end position="707"/>
    </location>
</feature>
<feature type="compositionally biased region" description="Low complexity" evidence="1">
    <location>
        <begin position="230"/>
        <end position="254"/>
    </location>
</feature>
<feature type="compositionally biased region" description="Low complexity" evidence="1">
    <location>
        <begin position="471"/>
        <end position="491"/>
    </location>
</feature>
<feature type="region of interest" description="Disordered" evidence="1">
    <location>
        <begin position="296"/>
        <end position="365"/>
    </location>
</feature>
<sequence>MQPSEEGCAPMRRFAQSKSLSRLAASSSDQSTAFSCDFLPTRGNVQLGNRSASTRVSKSAVTWDIPSPPTPACKPPARSGSSPHEALPIESWQLQPRHGSLHLRGPPSVRSSATSPRSSGSGSRRRPLRSSSAGQLYMPAHILTIDPGSETTHASMSSNSAAAPVKWLDSGSWRGTSNRDRSSQPSHNSQSTNSRSTYFSGNSNLSNLQGPPQLDQQGSRDLSLSFGPYLQGQPQQQQQQQPQQQQQQQQQQHHLLQPHLLRQLDGRGDPFGTLGEIEDGKAGAYAGAALGHAPRASAEDLAESSISRNPGRDTTIGRQHALEPQCAPPDAASNVFEATSGCSSSSPEDVLSADEGDTSDATPPPSAFSIMAAALGWSLGYTRKGGPPARLEGDMFGQPAPAERVGRAGMADFTWEEQRRQTSLGWLAKTHQLERRGTAPCEDTRQAERSSAFAHQVGDAWGSQSPHTTPLYQGSSLHRSSSSACSSVLKSRYSASHKGSHIRRTRSLSKQSSGHSRRSNRGSSPPPSLQVASTLHLAQQQPSAAQRASATHLLRSGMHPTHWQLGALHSSAHLTGEPISCAPFSSATYGAVPHSSAPYTLSSGARDASRGAGTEIAAGQAMHTRSLGFATSPAAVVTSSSCNTQSNSNKDHEKGGSTHACIGQQSPWEEMSEPESLPLRPSPRVSDPLPSNPLGLTDRSSAVQGATVQQQQQQLLCARGFGPQQLQAFSVGLGDNESLQGTATTTAATSAHGSTLAIGEAFTRNSTRSSPCGTAQEHSQPLSSGRSSAAQALALQAPQLMRTSTMLSSDIHTGNALAAAQLAIPHAASIPPAHSADTGLEVGGRPSAGPYCAGESAGTGQAIGAQQSPWLQGILGSPPPASRSLTGGTGVGRGSRNSRQKRRSAGVRFKIASPTPSGRSEEAGPPAAPDRKDSTDIASNDPRMSWSPSRPSPFGGSDEETAGAHPACQRVAARGHSLGQLKELGSKKASVKHTGRSSGAPTARTSVDSAEQSPRPHRPVGPPKAHRMPKQLPYYSDLARHQGRYKVLLVTSDEGKATAIREALPAARYQLIVASSKGQCMSYLTSGVAKYMPDILLLDSRWRAAQAPTGNEETDVPPGSLRSSKLEGGKRWHRQHTSPALELLVALREYHDPSVLPIILLAAVPLPNTASTAAVVLKNSASRAAASAPITASATNTAISHGQLPWSPSIAPQVLPSWPQAQVSPGPGSLASQERGPCSWSPECVATPAAFHASVGSSHSAPLPASGSSTAPHAAPTPGQQLSAAAGAHAAAASLAAPWAASEAAAPSHQFPGLSGMPEALLSPLSSGGLRSSGGRHESWLWDKSSVDTSVVPPSPPQLTVPSTADPPFLSLNNPLHDLAVQQQPKLPQGPPPTSAAAAHIWHPAAAPLDYPQRVSAPHPAVCAPPFLSSTPSMTGALEQTQLAVSALNAPSAAQEGVTALRQGANDYVTLPMLDPAELEARISMQVALRRAVRIKAEASSSMQLLRSMLPSTVIRRLKSGQTYIAQRHEEVTIGFIDVVGFTDMSAHWPSSRVAQVRGKCRDGTGKNEAESDDEKLELTL</sequence>
<protein>
    <recommendedName>
        <fullName evidence="4">Guanylate cyclase domain-containing protein</fullName>
    </recommendedName>
</protein>
<feature type="region of interest" description="Disordered" evidence="1">
    <location>
        <begin position="169"/>
        <end position="254"/>
    </location>
</feature>
<feature type="region of interest" description="Disordered" evidence="1">
    <location>
        <begin position="1560"/>
        <end position="1581"/>
    </location>
</feature>
<dbReference type="InterPro" id="IPR029787">
    <property type="entry name" value="Nucleotide_cyclase"/>
</dbReference>
<name>A0ABQ7GMJ3_DUNSA</name>
<feature type="region of interest" description="Disordered" evidence="1">
    <location>
        <begin position="1217"/>
        <end position="1238"/>
    </location>
</feature>
<feature type="region of interest" description="Disordered" evidence="1">
    <location>
        <begin position="765"/>
        <end position="789"/>
    </location>
</feature>
<proteinExistence type="predicted"/>
<feature type="compositionally biased region" description="Basic and acidic residues" evidence="1">
    <location>
        <begin position="434"/>
        <end position="448"/>
    </location>
</feature>
<keyword evidence="3" id="KW-1185">Reference proteome</keyword>
<feature type="compositionally biased region" description="Polar residues" evidence="1">
    <location>
        <begin position="336"/>
        <end position="347"/>
    </location>
</feature>
<feature type="region of interest" description="Disordered" evidence="1">
    <location>
        <begin position="870"/>
        <end position="963"/>
    </location>
</feature>
<dbReference type="SUPFAM" id="SSF55073">
    <property type="entry name" value="Nucleotide cyclase"/>
    <property type="match status" value="1"/>
</dbReference>
<feature type="compositionally biased region" description="Basic residues" evidence="1">
    <location>
        <begin position="498"/>
        <end position="507"/>
    </location>
</feature>
<feature type="compositionally biased region" description="Acidic residues" evidence="1">
    <location>
        <begin position="1571"/>
        <end position="1581"/>
    </location>
</feature>
<dbReference type="Proteomes" id="UP000815325">
    <property type="component" value="Unassembled WGS sequence"/>
</dbReference>
<feature type="compositionally biased region" description="Basic and acidic residues" evidence="1">
    <location>
        <begin position="1560"/>
        <end position="1570"/>
    </location>
</feature>
<gene>
    <name evidence="2" type="ORF">DUNSADRAFT_6859</name>
</gene>
<feature type="compositionally biased region" description="Low complexity" evidence="1">
    <location>
        <begin position="666"/>
        <end position="689"/>
    </location>
</feature>
<comment type="caution">
    <text evidence="2">The sequence shown here is derived from an EMBL/GenBank/DDBJ whole genome shotgun (WGS) entry which is preliminary data.</text>
</comment>
<feature type="region of interest" description="Disordered" evidence="1">
    <location>
        <begin position="1256"/>
        <end position="1286"/>
    </location>
</feature>
<feature type="compositionally biased region" description="Polar residues" evidence="1">
    <location>
        <begin position="765"/>
        <end position="788"/>
    </location>
</feature>
<feature type="compositionally biased region" description="Polar residues" evidence="1">
    <location>
        <begin position="996"/>
        <end position="1012"/>
    </location>
</feature>
<feature type="compositionally biased region" description="Polar residues" evidence="1">
    <location>
        <begin position="183"/>
        <end position="222"/>
    </location>
</feature>
<feature type="compositionally biased region" description="Basic residues" evidence="1">
    <location>
        <begin position="896"/>
        <end position="905"/>
    </location>
</feature>
<feature type="region of interest" description="Disordered" evidence="1">
    <location>
        <begin position="639"/>
        <end position="707"/>
    </location>
</feature>
<feature type="compositionally biased region" description="Low complexity" evidence="1">
    <location>
        <begin position="639"/>
        <end position="648"/>
    </location>
</feature>
<feature type="compositionally biased region" description="Polar residues" evidence="1">
    <location>
        <begin position="1256"/>
        <end position="1271"/>
    </location>
</feature>
<feature type="compositionally biased region" description="Low complexity" evidence="1">
    <location>
        <begin position="942"/>
        <end position="953"/>
    </location>
</feature>
<organism evidence="2 3">
    <name type="scientific">Dunaliella salina</name>
    <name type="common">Green alga</name>
    <name type="synonym">Protococcus salinus</name>
    <dbReference type="NCBI Taxonomy" id="3046"/>
    <lineage>
        <taxon>Eukaryota</taxon>
        <taxon>Viridiplantae</taxon>
        <taxon>Chlorophyta</taxon>
        <taxon>core chlorophytes</taxon>
        <taxon>Chlorophyceae</taxon>
        <taxon>CS clade</taxon>
        <taxon>Chlamydomonadales</taxon>
        <taxon>Dunaliellaceae</taxon>
        <taxon>Dunaliella</taxon>
    </lineage>
</organism>
<feature type="compositionally biased region" description="Low complexity" evidence="1">
    <location>
        <begin position="106"/>
        <end position="122"/>
    </location>
</feature>